<evidence type="ECO:0000256" key="6">
    <source>
        <dbReference type="ARBA" id="ARBA00022989"/>
    </source>
</evidence>
<evidence type="ECO:0000256" key="1">
    <source>
        <dbReference type="ARBA" id="ARBA00004141"/>
    </source>
</evidence>
<evidence type="ECO:0000313" key="11">
    <source>
        <dbReference type="EMBL" id="KAH7435332.1"/>
    </source>
</evidence>
<dbReference type="PANTHER" id="PTHR43243:SF1">
    <property type="entry name" value="CATIONIC AMINO ACID TRANSPORTER 1"/>
    <property type="match status" value="1"/>
</dbReference>
<dbReference type="EMBL" id="CM035411">
    <property type="protein sequence ID" value="KAH7435332.1"/>
    <property type="molecule type" value="Genomic_DNA"/>
</dbReference>
<feature type="transmembrane region" description="Helical" evidence="9">
    <location>
        <begin position="144"/>
        <end position="165"/>
    </location>
</feature>
<feature type="compositionally biased region" description="Basic and acidic residues" evidence="8">
    <location>
        <begin position="565"/>
        <end position="581"/>
    </location>
</feature>
<feature type="transmembrane region" description="Helical" evidence="9">
    <location>
        <begin position="262"/>
        <end position="282"/>
    </location>
</feature>
<feature type="transmembrane region" description="Helical" evidence="9">
    <location>
        <begin position="109"/>
        <end position="137"/>
    </location>
</feature>
<feature type="transmembrane region" description="Helical" evidence="9">
    <location>
        <begin position="341"/>
        <end position="364"/>
    </location>
</feature>
<dbReference type="InterPro" id="IPR029485">
    <property type="entry name" value="CAT_C"/>
</dbReference>
<feature type="transmembrane region" description="Helical" evidence="9">
    <location>
        <begin position="511"/>
        <end position="530"/>
    </location>
</feature>
<organism evidence="11 12">
    <name type="scientific">Ceratopteris richardii</name>
    <name type="common">Triangle waterfern</name>
    <dbReference type="NCBI Taxonomy" id="49495"/>
    <lineage>
        <taxon>Eukaryota</taxon>
        <taxon>Viridiplantae</taxon>
        <taxon>Streptophyta</taxon>
        <taxon>Embryophyta</taxon>
        <taxon>Tracheophyta</taxon>
        <taxon>Polypodiopsida</taxon>
        <taxon>Polypodiidae</taxon>
        <taxon>Polypodiales</taxon>
        <taxon>Pteridineae</taxon>
        <taxon>Pteridaceae</taxon>
        <taxon>Parkerioideae</taxon>
        <taxon>Ceratopteris</taxon>
    </lineage>
</organism>
<protein>
    <recommendedName>
        <fullName evidence="10">Cationic amino acid transporter C-terminal domain-containing protein</fullName>
    </recommendedName>
</protein>
<comment type="caution">
    <text evidence="11">The sequence shown here is derived from an EMBL/GenBank/DDBJ whole genome shotgun (WGS) entry which is preliminary data.</text>
</comment>
<feature type="transmembrane region" description="Helical" evidence="9">
    <location>
        <begin position="196"/>
        <end position="214"/>
    </location>
</feature>
<dbReference type="Pfam" id="PF13906">
    <property type="entry name" value="AA_permease_C"/>
    <property type="match status" value="1"/>
</dbReference>
<comment type="subcellular location">
    <subcellularLocation>
        <location evidence="1">Membrane</location>
        <topology evidence="1">Multi-pass membrane protein</topology>
    </subcellularLocation>
</comment>
<dbReference type="InterPro" id="IPR002293">
    <property type="entry name" value="AA/rel_permease1"/>
</dbReference>
<proteinExistence type="inferred from homology"/>
<feature type="transmembrane region" description="Helical" evidence="9">
    <location>
        <begin position="393"/>
        <end position="412"/>
    </location>
</feature>
<dbReference type="OMA" id="TPMKRCL"/>
<feature type="transmembrane region" description="Helical" evidence="9">
    <location>
        <begin position="418"/>
        <end position="440"/>
    </location>
</feature>
<feature type="transmembrane region" description="Helical" evidence="9">
    <location>
        <begin position="68"/>
        <end position="89"/>
    </location>
</feature>
<dbReference type="FunFam" id="1.20.1740.10:FF:000035">
    <property type="entry name" value="Cationic amino acid transporter 5"/>
    <property type="match status" value="1"/>
</dbReference>
<feature type="domain" description="Cationic amino acid transporter C-terminal" evidence="10">
    <location>
        <begin position="507"/>
        <end position="557"/>
    </location>
</feature>
<keyword evidence="12" id="KW-1185">Reference proteome</keyword>
<evidence type="ECO:0000256" key="5">
    <source>
        <dbReference type="ARBA" id="ARBA00022970"/>
    </source>
</evidence>
<feature type="transmembrane region" description="Helical" evidence="9">
    <location>
        <begin position="536"/>
        <end position="556"/>
    </location>
</feature>
<keyword evidence="6 9" id="KW-1133">Transmembrane helix</keyword>
<feature type="transmembrane region" description="Helical" evidence="9">
    <location>
        <begin position="477"/>
        <end position="499"/>
    </location>
</feature>
<feature type="transmembrane region" description="Helical" evidence="9">
    <location>
        <begin position="221"/>
        <end position="242"/>
    </location>
</feature>
<evidence type="ECO:0000256" key="7">
    <source>
        <dbReference type="ARBA" id="ARBA00023136"/>
    </source>
</evidence>
<dbReference type="PIRSF" id="PIRSF006060">
    <property type="entry name" value="AA_transporter"/>
    <property type="match status" value="1"/>
</dbReference>
<sequence>MERKGILSVLPRKDDFFPEASFQNWVTYRRALVSVPSRFRNRLLARSTDLMESHDMIRRSQSTMKKTLSWWDLMWFGIGAIIGAGIFVLTGQEAHDVVGPAVILSYTAAGISAMLSVFCYTEFAIEILVAGGSFAYLRVELGDFMAFIAAGNIILEYVISGAAVGRSWTSYFTALCGRENADDFRIKTNLANDFNLLDPIAVVILLLTGLVATWSTRVTSLLNWIASFANMAIILFVIIAGLVKAEPSNLTPFLPYGVRGVFSAASVLFFAYLGFDAVATMAEETKNPARDIPIGLMTSMIITTVLYCLMALTLSMMQPYTAIDPNAAFALAFRDRAGWKWAQYVISLGALKGMTTVLLVNAVGQARYVTHIARTHMIPPWFAKVSENTGTPIRATIVMFSASAVVAFFSSLDVLANLLSISTLFIFMLVAVALLVRRYYVSGYTDNKSLRYFQAFLALILLSSGGTAYYWATHDGWLGYVVTIPIWFLSTLVLAVVVPQARHPQTWGCPFVPWVPSLSILINIFLLASIDRLSFIRFAVWTGLILMYYLLLGLHASYDVASGSEREESHTEEGKNFDMKPKPPMQN</sequence>
<evidence type="ECO:0000256" key="2">
    <source>
        <dbReference type="ARBA" id="ARBA00008572"/>
    </source>
</evidence>
<name>A0A8T2UIR0_CERRI</name>
<dbReference type="Gene3D" id="1.20.1740.10">
    <property type="entry name" value="Amino acid/polyamine transporter I"/>
    <property type="match status" value="1"/>
</dbReference>
<dbReference type="GO" id="GO:0005313">
    <property type="term" value="F:L-glutamate transmembrane transporter activity"/>
    <property type="evidence" value="ECO:0007669"/>
    <property type="project" value="TreeGrafter"/>
</dbReference>
<reference evidence="11" key="1">
    <citation type="submission" date="2021-08" db="EMBL/GenBank/DDBJ databases">
        <title>WGS assembly of Ceratopteris richardii.</title>
        <authorList>
            <person name="Marchant D.B."/>
            <person name="Chen G."/>
            <person name="Jenkins J."/>
            <person name="Shu S."/>
            <person name="Leebens-Mack J."/>
            <person name="Grimwood J."/>
            <person name="Schmutz J."/>
            <person name="Soltis P."/>
            <person name="Soltis D."/>
            <person name="Chen Z.-H."/>
        </authorList>
    </citation>
    <scope>NUCLEOTIDE SEQUENCE</scope>
    <source>
        <strain evidence="11">Whitten #5841</strain>
        <tissue evidence="11">Leaf</tissue>
    </source>
</reference>
<feature type="transmembrane region" description="Helical" evidence="9">
    <location>
        <begin position="452"/>
        <end position="471"/>
    </location>
</feature>
<gene>
    <name evidence="11" type="ORF">KP509_06G060500</name>
</gene>
<evidence type="ECO:0000256" key="3">
    <source>
        <dbReference type="ARBA" id="ARBA00022448"/>
    </source>
</evidence>
<comment type="similarity">
    <text evidence="2">Belongs to the amino acid-polyamine-organocation (APC) superfamily. Cationic amino acid transporter (CAT) (TC 2.A.3.3) family.</text>
</comment>
<feature type="region of interest" description="Disordered" evidence="8">
    <location>
        <begin position="565"/>
        <end position="587"/>
    </location>
</feature>
<keyword evidence="4 9" id="KW-0812">Transmembrane</keyword>
<accession>A0A8T2UIR0</accession>
<dbReference type="GO" id="GO:0015189">
    <property type="term" value="F:L-lysine transmembrane transporter activity"/>
    <property type="evidence" value="ECO:0007669"/>
    <property type="project" value="TreeGrafter"/>
</dbReference>
<dbReference type="PANTHER" id="PTHR43243">
    <property type="entry name" value="INNER MEMBRANE TRANSPORTER YGJI-RELATED"/>
    <property type="match status" value="1"/>
</dbReference>
<keyword evidence="5" id="KW-0029">Amino-acid transport</keyword>
<evidence type="ECO:0000256" key="9">
    <source>
        <dbReference type="SAM" id="Phobius"/>
    </source>
</evidence>
<dbReference type="GO" id="GO:0005886">
    <property type="term" value="C:plasma membrane"/>
    <property type="evidence" value="ECO:0007669"/>
    <property type="project" value="TreeGrafter"/>
</dbReference>
<feature type="transmembrane region" description="Helical" evidence="9">
    <location>
        <begin position="294"/>
        <end position="317"/>
    </location>
</feature>
<evidence type="ECO:0000313" key="12">
    <source>
        <dbReference type="Proteomes" id="UP000825935"/>
    </source>
</evidence>
<evidence type="ECO:0000259" key="10">
    <source>
        <dbReference type="Pfam" id="PF13906"/>
    </source>
</evidence>
<dbReference type="Proteomes" id="UP000825935">
    <property type="component" value="Chromosome 6"/>
</dbReference>
<keyword evidence="7 9" id="KW-0472">Membrane</keyword>
<dbReference type="AlphaFoldDB" id="A0A8T2UIR0"/>
<dbReference type="OrthoDB" id="3900342at2759"/>
<dbReference type="Pfam" id="PF13520">
    <property type="entry name" value="AA_permease_2"/>
    <property type="match status" value="1"/>
</dbReference>
<evidence type="ECO:0000256" key="4">
    <source>
        <dbReference type="ARBA" id="ARBA00022692"/>
    </source>
</evidence>
<evidence type="ECO:0000256" key="8">
    <source>
        <dbReference type="SAM" id="MobiDB-lite"/>
    </source>
</evidence>
<keyword evidence="3" id="KW-0813">Transport</keyword>